<dbReference type="CDD" id="cd11334">
    <property type="entry name" value="AmyAc_TreS"/>
    <property type="match status" value="1"/>
</dbReference>
<evidence type="ECO:0000256" key="1">
    <source>
        <dbReference type="ARBA" id="ARBA00001595"/>
    </source>
</evidence>
<dbReference type="SUPFAM" id="SSF51011">
    <property type="entry name" value="Glycosyl hydrolase domain"/>
    <property type="match status" value="1"/>
</dbReference>
<evidence type="ECO:0000259" key="8">
    <source>
        <dbReference type="SMART" id="SM00642"/>
    </source>
</evidence>
<dbReference type="Gene3D" id="2.60.40.1180">
    <property type="entry name" value="Golgi alpha-mannosidase II"/>
    <property type="match status" value="1"/>
</dbReference>
<sequence>MTTQSTPGSETDAQWYKDAVIYEVHIKAFMDANGDGIGDFAGLTSRLDHLERLGITAIWLLPFYPSPRRDDGYDIADYRDIHPDYGTLAEFRAFLRAAHARGMKVITELVLNHTSDQHPWFQAARRAKPGSAARDFYVFSDTPDRYPDARIIFKDFEQSNWTFDHEAKAYYWHRFYSHQPDLNFDNPRVKKEMLRILDFWLSMGVDGLRLDAVPYLFERDGTNCENLPETHAFLRELRAHVDENYPGRMLLAEANQWPEDAAAYFGAGRGDECNMAFHFPIMPRIFMSLMMEDRFPLIDIFEQTPAIPETSQWAMFLRNHDELTLEMVSDEERDYMYRVYAKDARARINLGIRRRLAPLMLNNRRRLELINFILFSFPGTPIIYYGDEIGMGDNFHLGDRDGVRTPMQWSPDKNAGFSRANPHSLYLPVVIDPEYHYQAVNVENQEHNLTSFLWWMRRVIAMRKRLRCLGRGSMEFVLPGNPKVLSFVRRLDDEVILVVVNLSRYAQVAEMDLSAYAGDEPVEVFGNTRFPVIRDTPYVLPMGFHSYFWFRLTPPRTPDADGMRRGRRGRSRWTPPEVELPEIDSGEVGRRFHRTLAERVLPVYLPRLFPELSGLLRVETAAVHVLPGGDDPVWLVLAAVYARQGSPVTLPLLLTLSRGEAGTRLAGEYPGAVAARGRLAGEQALLVNGFAVSAARTAFCTAMVRGRKALAGQEELSVTPLSRARPAVAVGAPSRFSRDARGNMVVAADNAWALKTYARVEPGPHHEVELLEFLAKSACRDHAPVPYAVLRHRPHKEEATVLALLTSHAFGATPAFDLVAEGMARALENVLASGPEAAGNPPAPITLHAAPPREAARILARRLGHFHLEMLDLLGKRIAQMHLALAADATDARFAPEPFSLLYQRSAYQSMRNLARRTLAALRGRLAGLGDEDAALAREVMASEKAMLGVFSRFAAGKFVTVKTRLHGDLTLSRVLYTGKDFVFGDFEGDTDKPVSERRIKRSPLRDVAGMCLSMFFAAHVGAARLCRERQSDAAALGPWVESLAFTAASALWSGYRKEAAGAAFVPTSDETLWTMFHCFLLEHALERLARALAQDEGEEIPVILAALVGILRAFG</sequence>
<dbReference type="InterPro" id="IPR032091">
    <property type="entry name" value="Malt_amylase-like_C"/>
</dbReference>
<dbReference type="InterPro" id="IPR006047">
    <property type="entry name" value="GH13_cat_dom"/>
</dbReference>
<keyword evidence="6 9" id="KW-0413">Isomerase</keyword>
<evidence type="ECO:0000256" key="7">
    <source>
        <dbReference type="ARBA" id="ARBA00031378"/>
    </source>
</evidence>
<feature type="domain" description="Glycosyl hydrolase family 13 catalytic" evidence="8">
    <location>
        <begin position="23"/>
        <end position="419"/>
    </location>
</feature>
<dbReference type="InterPro" id="IPR045857">
    <property type="entry name" value="O16G_dom_2"/>
</dbReference>
<evidence type="ECO:0000313" key="9">
    <source>
        <dbReference type="EMBL" id="NDY56729.1"/>
    </source>
</evidence>
<proteinExistence type="inferred from homology"/>
<evidence type="ECO:0000256" key="5">
    <source>
        <dbReference type="ARBA" id="ARBA00022837"/>
    </source>
</evidence>
<dbReference type="EMBL" id="JAAGRQ010000026">
    <property type="protein sequence ID" value="NDY56729.1"/>
    <property type="molecule type" value="Genomic_DNA"/>
</dbReference>
<dbReference type="AlphaFoldDB" id="A0A7K3NNF5"/>
<evidence type="ECO:0000256" key="4">
    <source>
        <dbReference type="ARBA" id="ARBA00022723"/>
    </source>
</evidence>
<dbReference type="PANTHER" id="PTHR10357:SF219">
    <property type="entry name" value="MALTOSE ALPHA-D-GLUCOSYLTRANSFERASE"/>
    <property type="match status" value="1"/>
</dbReference>
<dbReference type="NCBIfam" id="TIGR02456">
    <property type="entry name" value="treS_nterm"/>
    <property type="match status" value="1"/>
</dbReference>
<dbReference type="InterPro" id="IPR017853">
    <property type="entry name" value="GH"/>
</dbReference>
<dbReference type="EC" id="5.4.99.16" evidence="3"/>
<dbReference type="GO" id="GO:0046872">
    <property type="term" value="F:metal ion binding"/>
    <property type="evidence" value="ECO:0007669"/>
    <property type="project" value="UniProtKB-KW"/>
</dbReference>
<evidence type="ECO:0000256" key="2">
    <source>
        <dbReference type="ARBA" id="ARBA00005496"/>
    </source>
</evidence>
<dbReference type="GO" id="GO:0047471">
    <property type="term" value="F:maltose alpha-D-glucosyltransferase activity"/>
    <property type="evidence" value="ECO:0007669"/>
    <property type="project" value="UniProtKB-EC"/>
</dbReference>
<dbReference type="SUPFAM" id="SSF51445">
    <property type="entry name" value="(Trans)glycosidases"/>
    <property type="match status" value="1"/>
</dbReference>
<dbReference type="Gene3D" id="3.90.1200.10">
    <property type="match status" value="1"/>
</dbReference>
<dbReference type="GO" id="GO:0005975">
    <property type="term" value="P:carbohydrate metabolic process"/>
    <property type="evidence" value="ECO:0007669"/>
    <property type="project" value="InterPro"/>
</dbReference>
<comment type="similarity">
    <text evidence="2">Belongs to the glycosyl hydrolase 13 family. TreS subfamily.</text>
</comment>
<keyword evidence="9" id="KW-0808">Transferase</keyword>
<dbReference type="Gene3D" id="3.20.20.80">
    <property type="entry name" value="Glycosidases"/>
    <property type="match status" value="1"/>
</dbReference>
<dbReference type="GO" id="GO:0016740">
    <property type="term" value="F:transferase activity"/>
    <property type="evidence" value="ECO:0007669"/>
    <property type="project" value="UniProtKB-KW"/>
</dbReference>
<keyword evidence="10" id="KW-1185">Reference proteome</keyword>
<dbReference type="RefSeq" id="WP_163301778.1">
    <property type="nucleotide sequence ID" value="NZ_JAAGRQ010000026.1"/>
</dbReference>
<dbReference type="InterPro" id="IPR013780">
    <property type="entry name" value="Glyco_hydro_b"/>
</dbReference>
<dbReference type="PANTHER" id="PTHR10357">
    <property type="entry name" value="ALPHA-AMYLASE FAMILY MEMBER"/>
    <property type="match status" value="1"/>
</dbReference>
<evidence type="ECO:0000256" key="6">
    <source>
        <dbReference type="ARBA" id="ARBA00023235"/>
    </source>
</evidence>
<name>A0A7K3NNF5_9BACT</name>
<dbReference type="Pfam" id="PF00128">
    <property type="entry name" value="Alpha-amylase"/>
    <property type="match status" value="2"/>
</dbReference>
<evidence type="ECO:0000313" key="10">
    <source>
        <dbReference type="Proteomes" id="UP000469724"/>
    </source>
</evidence>
<dbReference type="Gene3D" id="3.90.400.10">
    <property type="entry name" value="Oligo-1,6-glucosidase, Domain 2"/>
    <property type="match status" value="1"/>
</dbReference>
<gene>
    <name evidence="9" type="primary">treS</name>
    <name evidence="9" type="ORF">G3N56_08225</name>
</gene>
<dbReference type="Proteomes" id="UP000469724">
    <property type="component" value="Unassembled WGS sequence"/>
</dbReference>
<keyword evidence="5" id="KW-0106">Calcium</keyword>
<accession>A0A7K3NNF5</accession>
<comment type="caution">
    <text evidence="9">The sequence shown here is derived from an EMBL/GenBank/DDBJ whole genome shotgun (WGS) entry which is preliminary data.</text>
</comment>
<organism evidence="9 10">
    <name type="scientific">Desulfolutivibrio sulfodismutans</name>
    <dbReference type="NCBI Taxonomy" id="63561"/>
    <lineage>
        <taxon>Bacteria</taxon>
        <taxon>Pseudomonadati</taxon>
        <taxon>Thermodesulfobacteriota</taxon>
        <taxon>Desulfovibrionia</taxon>
        <taxon>Desulfovibrionales</taxon>
        <taxon>Desulfovibrionaceae</taxon>
        <taxon>Desulfolutivibrio</taxon>
    </lineage>
</organism>
<dbReference type="SMART" id="SM00642">
    <property type="entry name" value="Aamy"/>
    <property type="match status" value="1"/>
</dbReference>
<comment type="catalytic activity">
    <reaction evidence="1">
        <text>D-maltose = alpha,alpha-trehalose</text>
        <dbReference type="Rhea" id="RHEA:15145"/>
        <dbReference type="ChEBI" id="CHEBI:16551"/>
        <dbReference type="ChEBI" id="CHEBI:17306"/>
        <dbReference type="EC" id="5.4.99.16"/>
    </reaction>
</comment>
<keyword evidence="4" id="KW-0479">Metal-binding</keyword>
<reference evidence="9 10" key="1">
    <citation type="submission" date="2020-02" db="EMBL/GenBank/DDBJ databases">
        <title>Comparative genomics of sulfur disproportionating microorganisms.</title>
        <authorList>
            <person name="Ward L.M."/>
            <person name="Bertran E."/>
            <person name="Johnston D.T."/>
        </authorList>
    </citation>
    <scope>NUCLEOTIDE SEQUENCE [LARGE SCALE GENOMIC DNA]</scope>
    <source>
        <strain evidence="9 10">DSM 3696</strain>
    </source>
</reference>
<dbReference type="Pfam" id="PF16657">
    <property type="entry name" value="Malt_amylase_C"/>
    <property type="match status" value="1"/>
</dbReference>
<dbReference type="InterPro" id="IPR012810">
    <property type="entry name" value="TreS/a-amylase_N"/>
</dbReference>
<evidence type="ECO:0000256" key="3">
    <source>
        <dbReference type="ARBA" id="ARBA00012619"/>
    </source>
</evidence>
<protein>
    <recommendedName>
        <fullName evidence="3">maltose alpha-D-glucosyltransferase</fullName>
        <ecNumber evidence="3">5.4.99.16</ecNumber>
    </recommendedName>
    <alternativeName>
        <fullName evidence="7">Maltose alpha-D-glucosyltransferase</fullName>
    </alternativeName>
</protein>
<dbReference type="FunFam" id="3.20.20.80:FF:000055">
    <property type="entry name" value="Trehalose synthase"/>
    <property type="match status" value="1"/>
</dbReference>